<keyword evidence="5 11" id="KW-0560">Oxidoreductase</keyword>
<comment type="caution">
    <text evidence="14">The sequence shown here is derived from an EMBL/GenBank/DDBJ whole genome shotgun (WGS) entry which is preliminary data.</text>
</comment>
<keyword evidence="15" id="KW-1185">Reference proteome</keyword>
<feature type="binding site" evidence="9">
    <location>
        <position position="309"/>
    </location>
    <ligand>
        <name>FAD</name>
        <dbReference type="ChEBI" id="CHEBI:57692"/>
    </ligand>
</feature>
<dbReference type="Proteomes" id="UP000525652">
    <property type="component" value="Unassembled WGS sequence"/>
</dbReference>
<dbReference type="Gene3D" id="3.50.50.60">
    <property type="entry name" value="FAD/NAD(P)-binding domain"/>
    <property type="match status" value="2"/>
</dbReference>
<dbReference type="GO" id="GO:0000166">
    <property type="term" value="F:nucleotide binding"/>
    <property type="evidence" value="ECO:0007669"/>
    <property type="project" value="UniProtKB-KW"/>
</dbReference>
<keyword evidence="6" id="KW-1015">Disulfide bond</keyword>
<dbReference type="InterPro" id="IPR016156">
    <property type="entry name" value="FAD/NAD-linked_Rdtase_dimer_sf"/>
</dbReference>
<feature type="domain" description="Pyridine nucleotide-disulphide oxidoreductase dimerisation" evidence="12">
    <location>
        <begin position="346"/>
        <end position="450"/>
    </location>
</feature>
<name>A0A7X1E4V2_9BACT</name>
<feature type="binding site" evidence="9">
    <location>
        <begin position="141"/>
        <end position="143"/>
    </location>
    <ligand>
        <name>FAD</name>
        <dbReference type="ChEBI" id="CHEBI:57692"/>
    </ligand>
</feature>
<evidence type="ECO:0000259" key="13">
    <source>
        <dbReference type="Pfam" id="PF07992"/>
    </source>
</evidence>
<reference evidence="14 15" key="1">
    <citation type="submission" date="2020-07" db="EMBL/GenBank/DDBJ databases">
        <authorList>
            <person name="Feng X."/>
        </authorList>
    </citation>
    <scope>NUCLEOTIDE SEQUENCE [LARGE SCALE GENOMIC DNA]</scope>
    <source>
        <strain evidence="14 15">JCM14086</strain>
    </source>
</reference>
<sequence>MSQDHFDFLVLGGGSAGYNAASLARKHVERVAIVDGSKELGGLCILRGCMPSKTLLYSADVLQLARESRKLGLNISRPQVDMAALHQRKLDMIADFAGHRRSQIESDRYHLFRQNGKLGPDRTVILDDGTQISADRILISTGSHVSVPDVPGLADVPFLTSDDILDLDTVPESVIVLGGGVVACELAQFLCRIGSKVIMIQRSPHILSDFEPDMAAVLEEALIDEGVELFTHTDIENIEPNENGVSVQFRQGHRAVIRQAQFLFNALGRKPATAKLGLEEIGIETRSSGHIRTNEYQMTSHPGIYAAGDCAGPHEIVHIAILQGETAARHSLGLEPMPVDYDKVLSVVFTDPQIASVGPSEETIRENLGDSLQIAEFPFSDHGRSMLMEARRGYVRLFSSSSDRKIHRAECVGRDAGELIHSMAVAVGTGATVDEIMKAPWYHPTLSEIWTYPLEDLAG</sequence>
<dbReference type="PRINTS" id="PR00368">
    <property type="entry name" value="FADPNR"/>
</dbReference>
<dbReference type="InterPro" id="IPR001100">
    <property type="entry name" value="Pyr_nuc-diS_OxRdtase"/>
</dbReference>
<evidence type="ECO:0000256" key="10">
    <source>
        <dbReference type="PIRSR" id="PIRSR000350-4"/>
    </source>
</evidence>
<protein>
    <submittedName>
        <fullName evidence="14">NAD(P)/FAD-dependent oxidoreductase</fullName>
    </submittedName>
</protein>
<dbReference type="EMBL" id="JACHVA010000089">
    <property type="protein sequence ID" value="MBC2602403.1"/>
    <property type="molecule type" value="Genomic_DNA"/>
</dbReference>
<evidence type="ECO:0000256" key="7">
    <source>
        <dbReference type="ARBA" id="ARBA00023284"/>
    </source>
</evidence>
<dbReference type="RefSeq" id="WP_185693089.1">
    <property type="nucleotide sequence ID" value="NZ_JACHVA010000089.1"/>
</dbReference>
<dbReference type="Pfam" id="PF02852">
    <property type="entry name" value="Pyr_redox_dim"/>
    <property type="match status" value="1"/>
</dbReference>
<evidence type="ECO:0000256" key="1">
    <source>
        <dbReference type="ARBA" id="ARBA00007532"/>
    </source>
</evidence>
<proteinExistence type="inferred from homology"/>
<gene>
    <name evidence="14" type="ORF">H5P30_11500</name>
</gene>
<keyword evidence="9" id="KW-0547">Nucleotide-binding</keyword>
<feature type="binding site" evidence="9">
    <location>
        <position position="116"/>
    </location>
    <ligand>
        <name>FAD</name>
        <dbReference type="ChEBI" id="CHEBI:57692"/>
    </ligand>
</feature>
<feature type="binding site" evidence="9">
    <location>
        <begin position="178"/>
        <end position="185"/>
    </location>
    <ligand>
        <name>NAD(+)</name>
        <dbReference type="ChEBI" id="CHEBI:57540"/>
    </ligand>
</feature>
<evidence type="ECO:0000313" key="15">
    <source>
        <dbReference type="Proteomes" id="UP000525652"/>
    </source>
</evidence>
<evidence type="ECO:0000259" key="12">
    <source>
        <dbReference type="Pfam" id="PF02852"/>
    </source>
</evidence>
<evidence type="ECO:0000256" key="11">
    <source>
        <dbReference type="RuleBase" id="RU003691"/>
    </source>
</evidence>
<keyword evidence="7 11" id="KW-0676">Redox-active center</keyword>
<feature type="active site" description="Proton acceptor" evidence="8">
    <location>
        <position position="443"/>
    </location>
</feature>
<feature type="binding site" evidence="9">
    <location>
        <position position="268"/>
    </location>
    <ligand>
        <name>NAD(+)</name>
        <dbReference type="ChEBI" id="CHEBI:57540"/>
    </ligand>
</feature>
<dbReference type="PIRSF" id="PIRSF000350">
    <property type="entry name" value="Mercury_reductase_MerA"/>
    <property type="match status" value="1"/>
</dbReference>
<dbReference type="SUPFAM" id="SSF51905">
    <property type="entry name" value="FAD/NAD(P)-binding domain"/>
    <property type="match status" value="1"/>
</dbReference>
<feature type="domain" description="FAD/NAD(P)-binding" evidence="13">
    <location>
        <begin position="7"/>
        <end position="324"/>
    </location>
</feature>
<dbReference type="InterPro" id="IPR036188">
    <property type="entry name" value="FAD/NAD-bd_sf"/>
</dbReference>
<evidence type="ECO:0000256" key="8">
    <source>
        <dbReference type="PIRSR" id="PIRSR000350-2"/>
    </source>
</evidence>
<dbReference type="PRINTS" id="PR00411">
    <property type="entry name" value="PNDRDTASEI"/>
</dbReference>
<dbReference type="Gene3D" id="3.30.390.30">
    <property type="match status" value="1"/>
</dbReference>
<dbReference type="InterPro" id="IPR004099">
    <property type="entry name" value="Pyr_nucl-diS_OxRdtase_dimer"/>
</dbReference>
<accession>A0A7X1E4V2</accession>
<dbReference type="InterPro" id="IPR023753">
    <property type="entry name" value="FAD/NAD-binding_dom"/>
</dbReference>
<dbReference type="PANTHER" id="PTHR43014">
    <property type="entry name" value="MERCURIC REDUCTASE"/>
    <property type="match status" value="1"/>
</dbReference>
<comment type="similarity">
    <text evidence="1 11">Belongs to the class-I pyridine nucleotide-disulfide oxidoreductase family.</text>
</comment>
<dbReference type="Pfam" id="PF07992">
    <property type="entry name" value="Pyr_redox_2"/>
    <property type="match status" value="1"/>
</dbReference>
<keyword evidence="3 9" id="KW-0274">FAD</keyword>
<feature type="disulfide bond" description="Redox-active" evidence="10">
    <location>
        <begin position="44"/>
        <end position="49"/>
    </location>
</feature>
<evidence type="ECO:0000256" key="6">
    <source>
        <dbReference type="ARBA" id="ARBA00023157"/>
    </source>
</evidence>
<evidence type="ECO:0000256" key="3">
    <source>
        <dbReference type="ARBA" id="ARBA00022827"/>
    </source>
</evidence>
<keyword evidence="2 11" id="KW-0285">Flavoprotein</keyword>
<dbReference type="SUPFAM" id="SSF55424">
    <property type="entry name" value="FAD/NAD-linked reductases, dimerisation (C-terminal) domain"/>
    <property type="match status" value="1"/>
</dbReference>
<dbReference type="InterPro" id="IPR012999">
    <property type="entry name" value="Pyr_OxRdtase_I_AS"/>
</dbReference>
<keyword evidence="9" id="KW-0520">NAD</keyword>
<organism evidence="14 15">
    <name type="scientific">Puniceicoccus vermicola</name>
    <dbReference type="NCBI Taxonomy" id="388746"/>
    <lineage>
        <taxon>Bacteria</taxon>
        <taxon>Pseudomonadati</taxon>
        <taxon>Verrucomicrobiota</taxon>
        <taxon>Opitutia</taxon>
        <taxon>Puniceicoccales</taxon>
        <taxon>Puniceicoccaceae</taxon>
        <taxon>Puniceicoccus</taxon>
    </lineage>
</organism>
<dbReference type="PROSITE" id="PS00076">
    <property type="entry name" value="PYRIDINE_REDOX_1"/>
    <property type="match status" value="1"/>
</dbReference>
<evidence type="ECO:0000256" key="4">
    <source>
        <dbReference type="ARBA" id="ARBA00022857"/>
    </source>
</evidence>
<dbReference type="AlphaFoldDB" id="A0A7X1E4V2"/>
<feature type="binding site" evidence="9">
    <location>
        <position position="53"/>
    </location>
    <ligand>
        <name>FAD</name>
        <dbReference type="ChEBI" id="CHEBI:57692"/>
    </ligand>
</feature>
<evidence type="ECO:0000313" key="14">
    <source>
        <dbReference type="EMBL" id="MBC2602403.1"/>
    </source>
</evidence>
<evidence type="ECO:0000256" key="2">
    <source>
        <dbReference type="ARBA" id="ARBA00022630"/>
    </source>
</evidence>
<evidence type="ECO:0000256" key="5">
    <source>
        <dbReference type="ARBA" id="ARBA00023002"/>
    </source>
</evidence>
<keyword evidence="4" id="KW-0521">NADP</keyword>
<dbReference type="GO" id="GO:0016668">
    <property type="term" value="F:oxidoreductase activity, acting on a sulfur group of donors, NAD(P) as acceptor"/>
    <property type="evidence" value="ECO:0007669"/>
    <property type="project" value="InterPro"/>
</dbReference>
<comment type="cofactor">
    <cofactor evidence="9">
        <name>FAD</name>
        <dbReference type="ChEBI" id="CHEBI:57692"/>
    </cofactor>
    <text evidence="9">Binds 1 FAD per subunit.</text>
</comment>
<evidence type="ECO:0000256" key="9">
    <source>
        <dbReference type="PIRSR" id="PIRSR000350-3"/>
    </source>
</evidence>